<proteinExistence type="predicted"/>
<protein>
    <submittedName>
        <fullName evidence="1">DUF3841 domain-containing protein</fullName>
    </submittedName>
</protein>
<gene>
    <name evidence="1" type="ORF">KQI42_16035</name>
</gene>
<dbReference type="InterPro" id="IPR024211">
    <property type="entry name" value="DUF3841"/>
</dbReference>
<dbReference type="Pfam" id="PF12952">
    <property type="entry name" value="DUF3841"/>
    <property type="match status" value="1"/>
</dbReference>
<name>A0ABS6E9K5_9FIRM</name>
<organism evidence="1 2">
    <name type="scientific">Tissierella simiarum</name>
    <dbReference type="NCBI Taxonomy" id="2841534"/>
    <lineage>
        <taxon>Bacteria</taxon>
        <taxon>Bacillati</taxon>
        <taxon>Bacillota</taxon>
        <taxon>Tissierellia</taxon>
        <taxon>Tissierellales</taxon>
        <taxon>Tissierellaceae</taxon>
        <taxon>Tissierella</taxon>
    </lineage>
</organism>
<reference evidence="1 2" key="1">
    <citation type="submission" date="2021-06" db="EMBL/GenBank/DDBJ databases">
        <authorList>
            <person name="Sun Q."/>
            <person name="Li D."/>
        </authorList>
    </citation>
    <scope>NUCLEOTIDE SEQUENCE [LARGE SCALE GENOMIC DNA]</scope>
    <source>
        <strain evidence="1 2">MSJ-40</strain>
    </source>
</reference>
<dbReference type="Proteomes" id="UP000749471">
    <property type="component" value="Unassembled WGS sequence"/>
</dbReference>
<evidence type="ECO:0000313" key="1">
    <source>
        <dbReference type="EMBL" id="MBU5439526.1"/>
    </source>
</evidence>
<accession>A0ABS6E9K5</accession>
<dbReference type="EMBL" id="JAHLPM010000016">
    <property type="protein sequence ID" value="MBU5439526.1"/>
    <property type="molecule type" value="Genomic_DNA"/>
</dbReference>
<keyword evidence="2" id="KW-1185">Reference proteome</keyword>
<comment type="caution">
    <text evidence="1">The sequence shown here is derived from an EMBL/GenBank/DDBJ whole genome shotgun (WGS) entry which is preliminary data.</text>
</comment>
<evidence type="ECO:0000313" key="2">
    <source>
        <dbReference type="Proteomes" id="UP000749471"/>
    </source>
</evidence>
<dbReference type="RefSeq" id="WP_216521236.1">
    <property type="nucleotide sequence ID" value="NZ_JAHLPM010000016.1"/>
</dbReference>
<sequence>MKIWTIQSIDIWEKLKEEEIVTCDEKLASYLKDEDCSFLEPYNWIRNRMINRIGDSSYKSNIYPIWGWYIYDGVHKKPDLRCSGHGIPGKQMACIELEIPGNKVLLSDFDLWHYVLNNWYIGDSTNEEELDAEWEWLDTLSKQEKQNMIEKSWDKIFNIKKSLNDGFNSSGKYIQGTFWELRLNEVKKVQMLKTR</sequence>